<dbReference type="Proteomes" id="UP000030640">
    <property type="component" value="Unassembled WGS sequence"/>
</dbReference>
<feature type="non-terminal residue" evidence="2">
    <location>
        <position position="1"/>
    </location>
</feature>
<proteinExistence type="predicted"/>
<dbReference type="RefSeq" id="XP_008819417.1">
    <property type="nucleotide sequence ID" value="XM_008821195.1"/>
</dbReference>
<sequence>DIKGEKGPGSEEQLHQLAESYKDEKGSSLRSNHFRSKTRQLTPWKERAPNVPGQRKCRPAEEMSNQQKQEGCEFKD</sequence>
<gene>
    <name evidence="2" type="ORF">C922_05624</name>
</gene>
<name>W6ZXF8_9APIC</name>
<organism evidence="2 3">
    <name type="scientific">Plasmodium inui San Antonio 1</name>
    <dbReference type="NCBI Taxonomy" id="1237626"/>
    <lineage>
        <taxon>Eukaryota</taxon>
        <taxon>Sar</taxon>
        <taxon>Alveolata</taxon>
        <taxon>Apicomplexa</taxon>
        <taxon>Aconoidasida</taxon>
        <taxon>Haemosporida</taxon>
        <taxon>Plasmodiidae</taxon>
        <taxon>Plasmodium</taxon>
        <taxon>Plasmodium (Plasmodium)</taxon>
    </lineage>
</organism>
<dbReference type="VEuPathDB" id="PlasmoDB:C922_05624"/>
<accession>W6ZXF8</accession>
<evidence type="ECO:0000313" key="2">
    <source>
        <dbReference type="EMBL" id="EUD63993.1"/>
    </source>
</evidence>
<dbReference type="AlphaFoldDB" id="W6ZXF8"/>
<feature type="region of interest" description="Disordered" evidence="1">
    <location>
        <begin position="18"/>
        <end position="76"/>
    </location>
</feature>
<dbReference type="GeneID" id="20040898"/>
<evidence type="ECO:0000256" key="1">
    <source>
        <dbReference type="SAM" id="MobiDB-lite"/>
    </source>
</evidence>
<feature type="compositionally biased region" description="Basic and acidic residues" evidence="1">
    <location>
        <begin position="18"/>
        <end position="27"/>
    </location>
</feature>
<evidence type="ECO:0000313" key="3">
    <source>
        <dbReference type="Proteomes" id="UP000030640"/>
    </source>
</evidence>
<keyword evidence="3" id="KW-1185">Reference proteome</keyword>
<dbReference type="EMBL" id="KI965573">
    <property type="protein sequence ID" value="EUD63993.1"/>
    <property type="molecule type" value="Genomic_DNA"/>
</dbReference>
<protein>
    <submittedName>
        <fullName evidence="2">Uncharacterized protein</fullName>
    </submittedName>
</protein>
<reference evidence="2 3" key="1">
    <citation type="submission" date="2013-02" db="EMBL/GenBank/DDBJ databases">
        <title>The Genome Sequence of Plasmodium inui San Antonio 1.</title>
        <authorList>
            <consortium name="The Broad Institute Genome Sequencing Platform"/>
            <consortium name="The Broad Institute Genome Sequencing Center for Infectious Disease"/>
            <person name="Neafsey D."/>
            <person name="Cheeseman I."/>
            <person name="Volkman S."/>
            <person name="Adams J."/>
            <person name="Walker B."/>
            <person name="Young S.K."/>
            <person name="Zeng Q."/>
            <person name="Gargeya S."/>
            <person name="Fitzgerald M."/>
            <person name="Haas B."/>
            <person name="Abouelleil A."/>
            <person name="Alvarado L."/>
            <person name="Arachchi H.M."/>
            <person name="Berlin A.M."/>
            <person name="Chapman S.B."/>
            <person name="Dewar J."/>
            <person name="Goldberg J."/>
            <person name="Griggs A."/>
            <person name="Gujja S."/>
            <person name="Hansen M."/>
            <person name="Howarth C."/>
            <person name="Imamovic A."/>
            <person name="Larimer J."/>
            <person name="McCowan C."/>
            <person name="Murphy C."/>
            <person name="Neiman D."/>
            <person name="Pearson M."/>
            <person name="Priest M."/>
            <person name="Roberts A."/>
            <person name="Saif S."/>
            <person name="Shea T."/>
            <person name="Sisk P."/>
            <person name="Sykes S."/>
            <person name="Wortman J."/>
            <person name="Nusbaum C."/>
            <person name="Birren B."/>
        </authorList>
    </citation>
    <scope>NUCLEOTIDE SEQUENCE [LARGE SCALE GENOMIC DNA]</scope>
    <source>
        <strain evidence="2 3">San Antonio 1</strain>
    </source>
</reference>